<evidence type="ECO:0000313" key="4">
    <source>
        <dbReference type="Proteomes" id="UP000020467"/>
    </source>
</evidence>
<keyword evidence="2" id="KW-1133">Transmembrane helix</keyword>
<feature type="region of interest" description="Disordered" evidence="1">
    <location>
        <begin position="256"/>
        <end position="275"/>
    </location>
</feature>
<keyword evidence="2" id="KW-0812">Transmembrane</keyword>
<organism evidence="3 4">
    <name type="scientific">Colletotrichum fioriniae PJ7</name>
    <dbReference type="NCBI Taxonomy" id="1445577"/>
    <lineage>
        <taxon>Eukaryota</taxon>
        <taxon>Fungi</taxon>
        <taxon>Dikarya</taxon>
        <taxon>Ascomycota</taxon>
        <taxon>Pezizomycotina</taxon>
        <taxon>Sordariomycetes</taxon>
        <taxon>Hypocreomycetidae</taxon>
        <taxon>Glomerellales</taxon>
        <taxon>Glomerellaceae</taxon>
        <taxon>Colletotrichum</taxon>
        <taxon>Colletotrichum acutatum species complex</taxon>
    </lineage>
</organism>
<reference evidence="3 4" key="1">
    <citation type="submission" date="2014-02" db="EMBL/GenBank/DDBJ databases">
        <title>The genome sequence of Colletotrichum fioriniae PJ7.</title>
        <authorList>
            <person name="Baroncelli R."/>
            <person name="Thon M.R."/>
        </authorList>
    </citation>
    <scope>NUCLEOTIDE SEQUENCE [LARGE SCALE GENOMIC DNA]</scope>
    <source>
        <strain evidence="3 4">PJ7</strain>
    </source>
</reference>
<protein>
    <recommendedName>
        <fullName evidence="5">LPXTG-domain-containing protein</fullName>
    </recommendedName>
</protein>
<evidence type="ECO:0000313" key="3">
    <source>
        <dbReference type="EMBL" id="EXF72988.1"/>
    </source>
</evidence>
<gene>
    <name evidence="3" type="ORF">CFIO01_04694</name>
</gene>
<dbReference type="HOGENOM" id="CLU_059039_1_0_1"/>
<dbReference type="EMBL" id="JARH01001094">
    <property type="protein sequence ID" value="EXF72988.1"/>
    <property type="molecule type" value="Genomic_DNA"/>
</dbReference>
<keyword evidence="4" id="KW-1185">Reference proteome</keyword>
<evidence type="ECO:0000256" key="2">
    <source>
        <dbReference type="SAM" id="Phobius"/>
    </source>
</evidence>
<feature type="transmembrane region" description="Helical" evidence="2">
    <location>
        <begin position="295"/>
        <end position="314"/>
    </location>
</feature>
<feature type="compositionally biased region" description="Low complexity" evidence="1">
    <location>
        <begin position="265"/>
        <end position="275"/>
    </location>
</feature>
<dbReference type="Proteomes" id="UP000020467">
    <property type="component" value="Unassembled WGS sequence"/>
</dbReference>
<evidence type="ECO:0000256" key="1">
    <source>
        <dbReference type="SAM" id="MobiDB-lite"/>
    </source>
</evidence>
<evidence type="ECO:0008006" key="5">
    <source>
        <dbReference type="Google" id="ProtNLM"/>
    </source>
</evidence>
<dbReference type="eggNOG" id="ENOG502SU5G">
    <property type="taxonomic scope" value="Eukaryota"/>
</dbReference>
<dbReference type="KEGG" id="cfj:CFIO01_04694"/>
<name>A0A010RLJ5_9PEZI</name>
<dbReference type="AlphaFoldDB" id="A0A010RLJ5"/>
<sequence>MPLTELSQHAITNVGPLTTTFTAPSSCATSSPSLWLAAESVFTDRVQPFFRQKCEGSAYGECFPSGTVFDQLRSAASATVGAGTIAYFSPASACPDQYTTAGVAVKNAEGAISSSGVFIPPIISVPFGSGFMSDRLGYNPIVNVLMEALDSNETAVICCPDGYTVGFNGECFSQVPDSVYGTMTACQRVFSNVTMVPATFTYNNTVVSGAVYSYTATSYDIKTKTQTFTNGREDAWVPVASRPAVTMIYNAAAQTGTSSTGGSGTTAASGSSAPTGTGASSAAHCLRMTTSGGHVGILATVWVFAALAGVALAVPL</sequence>
<dbReference type="OrthoDB" id="5429716at2759"/>
<accession>A0A010RLJ5</accession>
<comment type="caution">
    <text evidence="3">The sequence shown here is derived from an EMBL/GenBank/DDBJ whole genome shotgun (WGS) entry which is preliminary data.</text>
</comment>
<proteinExistence type="predicted"/>
<keyword evidence="2" id="KW-0472">Membrane</keyword>